<protein>
    <submittedName>
        <fullName evidence="2">SRPBCC family protein</fullName>
    </submittedName>
</protein>
<dbReference type="SUPFAM" id="SSF55961">
    <property type="entry name" value="Bet v1-like"/>
    <property type="match status" value="1"/>
</dbReference>
<dbReference type="EMBL" id="JAVCAP010000038">
    <property type="protein sequence ID" value="MDP8568944.1"/>
    <property type="molecule type" value="Genomic_DNA"/>
</dbReference>
<feature type="signal peptide" evidence="1">
    <location>
        <begin position="1"/>
        <end position="22"/>
    </location>
</feature>
<evidence type="ECO:0000256" key="1">
    <source>
        <dbReference type="SAM" id="SignalP"/>
    </source>
</evidence>
<keyword evidence="3" id="KW-1185">Reference proteome</keyword>
<feature type="chain" id="PRO_5046038284" evidence="1">
    <location>
        <begin position="23"/>
        <end position="166"/>
    </location>
</feature>
<evidence type="ECO:0000313" key="2">
    <source>
        <dbReference type="EMBL" id="MDP8568944.1"/>
    </source>
</evidence>
<name>A0ABT9JWY9_9PROT</name>
<keyword evidence="1" id="KW-0732">Signal</keyword>
<evidence type="ECO:0000313" key="3">
    <source>
        <dbReference type="Proteomes" id="UP001225906"/>
    </source>
</evidence>
<dbReference type="Gene3D" id="3.30.530.20">
    <property type="match status" value="1"/>
</dbReference>
<gene>
    <name evidence="2" type="ORF">Q9291_13925</name>
</gene>
<proteinExistence type="predicted"/>
<dbReference type="InterPro" id="IPR019587">
    <property type="entry name" value="Polyketide_cyclase/dehydratase"/>
</dbReference>
<dbReference type="Pfam" id="PF10604">
    <property type="entry name" value="Polyketide_cyc2"/>
    <property type="match status" value="1"/>
</dbReference>
<reference evidence="3" key="1">
    <citation type="journal article" date="2019" name="Int. J. Syst. Evol. Microbiol.">
        <title>The Global Catalogue of Microorganisms (GCM) 10K type strain sequencing project: providing services to taxonomists for standard genome sequencing and annotation.</title>
        <authorList>
            <consortium name="The Broad Institute Genomics Platform"/>
            <consortium name="The Broad Institute Genome Sequencing Center for Infectious Disease"/>
            <person name="Wu L."/>
            <person name="Ma J."/>
        </authorList>
    </citation>
    <scope>NUCLEOTIDE SEQUENCE [LARGE SCALE GENOMIC DNA]</scope>
    <source>
        <strain evidence="3">VKM B-3159</strain>
    </source>
</reference>
<dbReference type="PANTHER" id="PTHR39332">
    <property type="entry name" value="BLL4707 PROTEIN"/>
    <property type="match status" value="1"/>
</dbReference>
<dbReference type="Proteomes" id="UP001225906">
    <property type="component" value="Unassembled WGS sequence"/>
</dbReference>
<organism evidence="2 3">
    <name type="scientific">Methylophilus aquaticus</name>
    <dbReference type="NCBI Taxonomy" id="1971610"/>
    <lineage>
        <taxon>Bacteria</taxon>
        <taxon>Pseudomonadati</taxon>
        <taxon>Pseudomonadota</taxon>
        <taxon>Betaproteobacteria</taxon>
        <taxon>Nitrosomonadales</taxon>
        <taxon>Methylophilaceae</taxon>
        <taxon>Methylophilus</taxon>
    </lineage>
</organism>
<dbReference type="RefSeq" id="WP_306390743.1">
    <property type="nucleotide sequence ID" value="NZ_JAVCAP010000038.1"/>
</dbReference>
<comment type="caution">
    <text evidence="2">The sequence shown here is derived from an EMBL/GenBank/DDBJ whole genome shotgun (WGS) entry which is preliminary data.</text>
</comment>
<dbReference type="CDD" id="cd07821">
    <property type="entry name" value="PYR_PYL_RCAR_like"/>
    <property type="match status" value="1"/>
</dbReference>
<dbReference type="PANTHER" id="PTHR39332:SF7">
    <property type="entry name" value="SRPBCC FAMILY PROTEIN"/>
    <property type="match status" value="1"/>
</dbReference>
<sequence>MTKMKSVLFTTLLAGFASAALAAEPLFVVKSVELNQPVEVVWEKVSNFGDLGAWHPAVAKTEIVSGQASKAGAKRVLTLQDGGKINETLTAYNPKGKTYAYKITDGVLPVSEYASTLSVHSNGAGKSVVVWESHFLPKAPADEKTASDTIKGVYDGGLNQLKKIFP</sequence>
<accession>A0ABT9JWY9</accession>
<dbReference type="InterPro" id="IPR023393">
    <property type="entry name" value="START-like_dom_sf"/>
</dbReference>